<feature type="transmembrane region" description="Helical" evidence="1">
    <location>
        <begin position="72"/>
        <end position="90"/>
    </location>
</feature>
<protein>
    <submittedName>
        <fullName evidence="2">PrsW family intramembrane metalloprotease</fullName>
    </submittedName>
</protein>
<sequence>MMRAQLTTISFWVFAAGLLIGGVIEARDLFPRFGESGEAIAVALPIVLIAAGLVALLIWALDRSHAQVRSAWGWAFAWGAIGACGLALQINGYASDAVNDVLDDPGSTLWGAALVGPLDEEVIKGAGVALLLVLYRDRLRRPLQIFAVGAFAGLGFQVVENLSYALNFAMRDAQSDAVGALTVSLIRAFFGFQSHWVYTGFFALGLALVRIRPHLAALPIALSFLLHFWWNAPNGEHSVGVTLLLIMLKCTVTVSLLAGAWWWMLVEQRQWLRRAIRTPEAAALAPPAELATLPTRAERRAGEQYLRYYYGPAVAEVARRRQKWLIRELTYRVG</sequence>
<evidence type="ECO:0000313" key="3">
    <source>
        <dbReference type="Proteomes" id="UP000319792"/>
    </source>
</evidence>
<keyword evidence="1" id="KW-1133">Transmembrane helix</keyword>
<keyword evidence="2" id="KW-0482">Metalloprotease</keyword>
<feature type="transmembrane region" description="Helical" evidence="1">
    <location>
        <begin position="42"/>
        <end position="60"/>
    </location>
</feature>
<dbReference type="PANTHER" id="PTHR36844:SF1">
    <property type="entry name" value="PROTEASE PRSW"/>
    <property type="match status" value="1"/>
</dbReference>
<dbReference type="OrthoDB" id="4524442at2"/>
<name>A0A5C5RUM5_9ACTN</name>
<reference evidence="2 3" key="2">
    <citation type="submission" date="2019-08" db="EMBL/GenBank/DDBJ databases">
        <title>Tsukamurella conjunctivitidis sp. nov., Tsukamurella assacharolytica sp. nov. and Tsukamurella sputae sp. nov. isolated from patients with conjunctivitis, bacteraemia (lymphoma) and respiratory infection (sputum) in Hong Kong.</title>
        <authorList>
            <person name="Fok K.M.N."/>
            <person name="Fong J.Y.H."/>
        </authorList>
    </citation>
    <scope>NUCLEOTIDE SEQUENCE [LARGE SCALE GENOMIC DNA]</scope>
    <source>
        <strain evidence="2 3">HKU70</strain>
    </source>
</reference>
<proteinExistence type="predicted"/>
<keyword evidence="3" id="KW-1185">Reference proteome</keyword>
<comment type="caution">
    <text evidence="2">The sequence shown here is derived from an EMBL/GenBank/DDBJ whole genome shotgun (WGS) entry which is preliminary data.</text>
</comment>
<evidence type="ECO:0000256" key="1">
    <source>
        <dbReference type="SAM" id="Phobius"/>
    </source>
</evidence>
<accession>A0A5C5RUM5</accession>
<feature type="transmembrane region" description="Helical" evidence="1">
    <location>
        <begin position="145"/>
        <end position="166"/>
    </location>
</feature>
<keyword evidence="2" id="KW-0378">Hydrolase</keyword>
<dbReference type="Pfam" id="PF13367">
    <property type="entry name" value="PrsW-protease"/>
    <property type="match status" value="1"/>
</dbReference>
<dbReference type="InterPro" id="IPR026898">
    <property type="entry name" value="PrsW"/>
</dbReference>
<feature type="transmembrane region" description="Helical" evidence="1">
    <location>
        <begin position="238"/>
        <end position="264"/>
    </location>
</feature>
<dbReference type="GO" id="GO:0006508">
    <property type="term" value="P:proteolysis"/>
    <property type="evidence" value="ECO:0007669"/>
    <property type="project" value="UniProtKB-KW"/>
</dbReference>
<feature type="transmembrane region" description="Helical" evidence="1">
    <location>
        <begin position="215"/>
        <end position="232"/>
    </location>
</feature>
<feature type="transmembrane region" description="Helical" evidence="1">
    <location>
        <begin position="110"/>
        <end position="133"/>
    </location>
</feature>
<keyword evidence="1" id="KW-0472">Membrane</keyword>
<feature type="transmembrane region" description="Helical" evidence="1">
    <location>
        <begin position="186"/>
        <end position="208"/>
    </location>
</feature>
<dbReference type="EMBL" id="VIGV01000001">
    <property type="protein sequence ID" value="TWS26524.1"/>
    <property type="molecule type" value="Genomic_DNA"/>
</dbReference>
<organism evidence="2 3">
    <name type="scientific">Tsukamurella sputi</name>
    <dbReference type="NCBI Taxonomy" id="2591848"/>
    <lineage>
        <taxon>Bacteria</taxon>
        <taxon>Bacillati</taxon>
        <taxon>Actinomycetota</taxon>
        <taxon>Actinomycetes</taxon>
        <taxon>Mycobacteriales</taxon>
        <taxon>Tsukamurellaceae</taxon>
        <taxon>Tsukamurella</taxon>
    </lineage>
</organism>
<dbReference type="AlphaFoldDB" id="A0A5C5RUM5"/>
<dbReference type="GO" id="GO:0008237">
    <property type="term" value="F:metallopeptidase activity"/>
    <property type="evidence" value="ECO:0007669"/>
    <property type="project" value="UniProtKB-KW"/>
</dbReference>
<gene>
    <name evidence="2" type="ORF">FK268_04675</name>
</gene>
<dbReference type="PANTHER" id="PTHR36844">
    <property type="entry name" value="PROTEASE PRSW"/>
    <property type="match status" value="1"/>
</dbReference>
<keyword evidence="1" id="KW-0812">Transmembrane</keyword>
<reference evidence="2 3" key="1">
    <citation type="submission" date="2019-06" db="EMBL/GenBank/DDBJ databases">
        <authorList>
            <person name="Teng J.L.L."/>
            <person name="Lee H.H."/>
            <person name="Lau S.K.P."/>
            <person name="Woo P.C.Y."/>
        </authorList>
    </citation>
    <scope>NUCLEOTIDE SEQUENCE [LARGE SCALE GENOMIC DNA]</scope>
    <source>
        <strain evidence="2 3">HKU70</strain>
    </source>
</reference>
<keyword evidence="2" id="KW-0645">Protease</keyword>
<evidence type="ECO:0000313" key="2">
    <source>
        <dbReference type="EMBL" id="TWS26524.1"/>
    </source>
</evidence>
<dbReference type="Proteomes" id="UP000319792">
    <property type="component" value="Unassembled WGS sequence"/>
</dbReference>